<evidence type="ECO:0008006" key="7">
    <source>
        <dbReference type="Google" id="ProtNLM"/>
    </source>
</evidence>
<dbReference type="Proteomes" id="UP001317870">
    <property type="component" value="Chromosome"/>
</dbReference>
<sequence>MGDGSMGGRFRTWAAIAVALTTAAALLAGCTSNDHAERSFPSEAAERIDRIVRPQMRARLAPGVLVAVHDPERGTFVTAYGTADLATGRPMDVANHVRIGSITKTFTATAVLRAADEGRLSLDDVLARYVPGVPNGDVITLRDLLGMQGGVWDVREEPAFAEQITAKTPASEWHEGDRLRAIIAHPERAMPPRNRVEYSNSEYYLLGLILEKVYGKPVHRVIDDVVAAHGLRATTYPIDATMPAPESRGYAHFDEAATDVTARTTPALAGAAGTMVSTISDLADYARMLGRGDLLKPETFRARTQFAGDLRYGLGVMEYGRWIGHSGAVPGYTTHLGYLPERDVGVVVAVNEFSSPPLLGVTASIIWFGIVRQLYPGTAPEASVNAEPSPPIPAVAELDGRLRRTLDPAVPAADKPLRIADDDKDPELIARISRVYAPITTTVVEATEVGPGQLLGTVVLGSPERRVPAVVPFVARDGSWRIATGWACQTLVTTGESSPACP</sequence>
<reference evidence="5 6" key="1">
    <citation type="submission" date="2022-11" db="EMBL/GenBank/DDBJ databases">
        <title>Genome Sequencing of Nocardia sp. ON39_IFM12276 and assembly.</title>
        <authorList>
            <person name="Shimojima M."/>
            <person name="Toyokawa M."/>
            <person name="Uesaka K."/>
        </authorList>
    </citation>
    <scope>NUCLEOTIDE SEQUENCE [LARGE SCALE GENOMIC DNA]</scope>
    <source>
        <strain evidence="5 6">IFM 12276</strain>
    </source>
</reference>
<accession>A0ABM8D2E3</accession>
<dbReference type="InterPro" id="IPR012338">
    <property type="entry name" value="Beta-lactam/transpept-like"/>
</dbReference>
<evidence type="ECO:0000313" key="5">
    <source>
        <dbReference type="EMBL" id="BDU01524.1"/>
    </source>
</evidence>
<gene>
    <name evidence="5" type="ORF">IFM12276_45520</name>
</gene>
<feature type="domain" description="Low molecular weight antigen MTB12-like C-terminal" evidence="4">
    <location>
        <begin position="391"/>
        <end position="495"/>
    </location>
</feature>
<evidence type="ECO:0000256" key="1">
    <source>
        <dbReference type="ARBA" id="ARBA00022729"/>
    </source>
</evidence>
<dbReference type="Pfam" id="PF26580">
    <property type="entry name" value="Mtb12_C"/>
    <property type="match status" value="1"/>
</dbReference>
<organism evidence="5 6">
    <name type="scientific">Nocardia sputorum</name>
    <dbReference type="NCBI Taxonomy" id="2984338"/>
    <lineage>
        <taxon>Bacteria</taxon>
        <taxon>Bacillati</taxon>
        <taxon>Actinomycetota</taxon>
        <taxon>Actinomycetes</taxon>
        <taxon>Mycobacteriales</taxon>
        <taxon>Nocardiaceae</taxon>
        <taxon>Nocardia</taxon>
    </lineage>
</organism>
<feature type="domain" description="Beta-lactamase-related" evidence="3">
    <location>
        <begin position="48"/>
        <end position="357"/>
    </location>
</feature>
<dbReference type="InterPro" id="IPR050491">
    <property type="entry name" value="AmpC-like"/>
</dbReference>
<evidence type="ECO:0000259" key="3">
    <source>
        <dbReference type="Pfam" id="PF00144"/>
    </source>
</evidence>
<protein>
    <recommendedName>
        <fullName evidence="7">Class A beta-lactamase-related serine hydrolase</fullName>
    </recommendedName>
</protein>
<dbReference type="PANTHER" id="PTHR46825">
    <property type="entry name" value="D-ALANYL-D-ALANINE-CARBOXYPEPTIDASE/ENDOPEPTIDASE AMPH"/>
    <property type="match status" value="1"/>
</dbReference>
<evidence type="ECO:0000313" key="6">
    <source>
        <dbReference type="Proteomes" id="UP001317870"/>
    </source>
</evidence>
<evidence type="ECO:0000259" key="4">
    <source>
        <dbReference type="Pfam" id="PF26580"/>
    </source>
</evidence>
<dbReference type="Gene3D" id="3.40.710.10">
    <property type="entry name" value="DD-peptidase/beta-lactamase superfamily"/>
    <property type="match status" value="1"/>
</dbReference>
<dbReference type="InterPro" id="IPR058644">
    <property type="entry name" value="Mtb12-like_C"/>
</dbReference>
<name>A0ABM8D2E3_9NOCA</name>
<proteinExistence type="inferred from homology"/>
<dbReference type="PANTHER" id="PTHR46825:SF7">
    <property type="entry name" value="D-ALANYL-D-ALANINE CARBOXYPEPTIDASE"/>
    <property type="match status" value="1"/>
</dbReference>
<comment type="similarity">
    <text evidence="2">Belongs to the MTB12 family.</text>
</comment>
<dbReference type="InterPro" id="IPR001466">
    <property type="entry name" value="Beta-lactam-related"/>
</dbReference>
<keyword evidence="1" id="KW-0732">Signal</keyword>
<evidence type="ECO:0000256" key="2">
    <source>
        <dbReference type="ARBA" id="ARBA00093774"/>
    </source>
</evidence>
<dbReference type="EMBL" id="AP026978">
    <property type="protein sequence ID" value="BDU01524.1"/>
    <property type="molecule type" value="Genomic_DNA"/>
</dbReference>
<dbReference type="Pfam" id="PF00144">
    <property type="entry name" value="Beta-lactamase"/>
    <property type="match status" value="1"/>
</dbReference>
<dbReference type="SUPFAM" id="SSF56601">
    <property type="entry name" value="beta-lactamase/transpeptidase-like"/>
    <property type="match status" value="1"/>
</dbReference>
<keyword evidence="6" id="KW-1185">Reference proteome</keyword>